<feature type="region of interest" description="Disordered" evidence="1">
    <location>
        <begin position="136"/>
        <end position="162"/>
    </location>
</feature>
<evidence type="ECO:0000313" key="3">
    <source>
        <dbReference type="EMBL" id="CAI8030359.1"/>
    </source>
</evidence>
<evidence type="ECO:0000256" key="1">
    <source>
        <dbReference type="SAM" id="MobiDB-lite"/>
    </source>
</evidence>
<gene>
    <name evidence="3" type="ORF">GBAR_LOCUS17216</name>
</gene>
<sequence>MCLDATRSYNSVGRLLNHAPRTTATLTPYKPLSIRGVWRVGFTATKELMPGTELTWDYGCCPGGLEWLKRRPARAKERALQFSGLLTIFIGHVESKADVVFQCTLTPEKWVQVRIKKRRKWMRRRKMTKEKWRMRRRRKKTTKKWRRKATKEKWRRTRKGMTKEEWMRKNRMTNRKRTWMKRKPVGVRELMNWKQEKLVLLRTRKRKKRMWMGDRVKML</sequence>
<accession>A0AA35SIR2</accession>
<dbReference type="EMBL" id="CASHTH010002472">
    <property type="protein sequence ID" value="CAI8030359.1"/>
    <property type="molecule type" value="Genomic_DNA"/>
</dbReference>
<dbReference type="InterPro" id="IPR001214">
    <property type="entry name" value="SET_dom"/>
</dbReference>
<protein>
    <recommendedName>
        <fullName evidence="2">SET domain-containing protein</fullName>
    </recommendedName>
</protein>
<proteinExistence type="predicted"/>
<dbReference type="PROSITE" id="PS50280">
    <property type="entry name" value="SET"/>
    <property type="match status" value="1"/>
</dbReference>
<feature type="compositionally biased region" description="Basic residues" evidence="1">
    <location>
        <begin position="136"/>
        <end position="160"/>
    </location>
</feature>
<dbReference type="AlphaFoldDB" id="A0AA35SIR2"/>
<dbReference type="Gene3D" id="2.170.270.10">
    <property type="entry name" value="SET domain"/>
    <property type="match status" value="1"/>
</dbReference>
<dbReference type="SUPFAM" id="SSF82199">
    <property type="entry name" value="SET domain"/>
    <property type="match status" value="1"/>
</dbReference>
<reference evidence="3" key="1">
    <citation type="submission" date="2023-03" db="EMBL/GenBank/DDBJ databases">
        <authorList>
            <person name="Steffen K."/>
            <person name="Cardenas P."/>
        </authorList>
    </citation>
    <scope>NUCLEOTIDE SEQUENCE</scope>
</reference>
<organism evidence="3 4">
    <name type="scientific">Geodia barretti</name>
    <name type="common">Barrett's horny sponge</name>
    <dbReference type="NCBI Taxonomy" id="519541"/>
    <lineage>
        <taxon>Eukaryota</taxon>
        <taxon>Metazoa</taxon>
        <taxon>Porifera</taxon>
        <taxon>Demospongiae</taxon>
        <taxon>Heteroscleromorpha</taxon>
        <taxon>Tetractinellida</taxon>
        <taxon>Astrophorina</taxon>
        <taxon>Geodiidae</taxon>
        <taxon>Geodia</taxon>
    </lineage>
</organism>
<dbReference type="Proteomes" id="UP001174909">
    <property type="component" value="Unassembled WGS sequence"/>
</dbReference>
<dbReference type="Pfam" id="PF00856">
    <property type="entry name" value="SET"/>
    <property type="match status" value="1"/>
</dbReference>
<keyword evidence="4" id="KW-1185">Reference proteome</keyword>
<feature type="domain" description="SET" evidence="2">
    <location>
        <begin position="1"/>
        <end position="59"/>
    </location>
</feature>
<comment type="caution">
    <text evidence="3">The sequence shown here is derived from an EMBL/GenBank/DDBJ whole genome shotgun (WGS) entry which is preliminary data.</text>
</comment>
<evidence type="ECO:0000313" key="4">
    <source>
        <dbReference type="Proteomes" id="UP001174909"/>
    </source>
</evidence>
<name>A0AA35SIR2_GEOBA</name>
<evidence type="ECO:0000259" key="2">
    <source>
        <dbReference type="PROSITE" id="PS50280"/>
    </source>
</evidence>
<dbReference type="InterPro" id="IPR046341">
    <property type="entry name" value="SET_dom_sf"/>
</dbReference>